<evidence type="ECO:0000256" key="3">
    <source>
        <dbReference type="ARBA" id="ARBA00023180"/>
    </source>
</evidence>
<dbReference type="AlphaFoldDB" id="A0AAN8JAC9"/>
<dbReference type="InterPro" id="IPR049625">
    <property type="entry name" value="Glyco_transf_61_cat"/>
</dbReference>
<sequence length="439" mass="50749">MVAWRRIRTGTYCGTGKIIALIMALCVVGQYVKYMYRNDIPVVFLEKKRPNTLEDIKNILRVSKAIDKYFKNSVFSFSRKRVLDYSAPNYYSSPHQHLLKEKQIEFRYEHFRLVEPHFSNEADRKLFLNNSIYVKDLEAIPDIRLRGTVAVQENAVAYEKLDCGWENTLADYQGNGQIFFNGTLCPLLVPESNAFQHFIDGVLPKLMQVYDYVINSNVYFLIFEPRDTLIYDLYHKLGISRGRLVFYEDKPMKVKRMINTCIAPPIHPALWQSGREALGLSADMIVPMDQTLVVLIKRKNTHNGGRRMLNNDLVEKFIKNRYGNGGVRVFSGELNFNETASLFQRTRIIIGVHGGAMYNILFAPRQTSVIEIMPTQNDGQVEPPGLAHEIIWFQAHLLGQTYWRLPMLPEGITSDVRVDISRLEILLNKVDKDYNRNIL</sequence>
<dbReference type="Proteomes" id="UP001347796">
    <property type="component" value="Unassembled WGS sequence"/>
</dbReference>
<evidence type="ECO:0000259" key="5">
    <source>
        <dbReference type="Pfam" id="PF04577"/>
    </source>
</evidence>
<evidence type="ECO:0000313" key="7">
    <source>
        <dbReference type="Proteomes" id="UP001347796"/>
    </source>
</evidence>
<keyword evidence="4" id="KW-0472">Membrane</keyword>
<organism evidence="6 7">
    <name type="scientific">Patella caerulea</name>
    <name type="common">Rayed Mediterranean limpet</name>
    <dbReference type="NCBI Taxonomy" id="87958"/>
    <lineage>
        <taxon>Eukaryota</taxon>
        <taxon>Metazoa</taxon>
        <taxon>Spiralia</taxon>
        <taxon>Lophotrochozoa</taxon>
        <taxon>Mollusca</taxon>
        <taxon>Gastropoda</taxon>
        <taxon>Patellogastropoda</taxon>
        <taxon>Patelloidea</taxon>
        <taxon>Patellidae</taxon>
        <taxon>Patella</taxon>
    </lineage>
</organism>
<keyword evidence="7" id="KW-1185">Reference proteome</keyword>
<keyword evidence="3" id="KW-0325">Glycoprotein</keyword>
<comment type="caution">
    <text evidence="6">The sequence shown here is derived from an EMBL/GenBank/DDBJ whole genome shotgun (WGS) entry which is preliminary data.</text>
</comment>
<keyword evidence="2" id="KW-0808">Transferase</keyword>
<reference evidence="6 7" key="1">
    <citation type="submission" date="2024-01" db="EMBL/GenBank/DDBJ databases">
        <title>The genome of the rayed Mediterranean limpet Patella caerulea (Linnaeus, 1758).</title>
        <authorList>
            <person name="Anh-Thu Weber A."/>
            <person name="Halstead-Nussloch G."/>
        </authorList>
    </citation>
    <scope>NUCLEOTIDE SEQUENCE [LARGE SCALE GENOMIC DNA]</scope>
    <source>
        <strain evidence="6">AATW-2023a</strain>
        <tissue evidence="6">Whole specimen</tissue>
    </source>
</reference>
<evidence type="ECO:0000256" key="1">
    <source>
        <dbReference type="ARBA" id="ARBA00022676"/>
    </source>
</evidence>
<evidence type="ECO:0000313" key="6">
    <source>
        <dbReference type="EMBL" id="KAK6172491.1"/>
    </source>
</evidence>
<dbReference type="GO" id="GO:0016757">
    <property type="term" value="F:glycosyltransferase activity"/>
    <property type="evidence" value="ECO:0007669"/>
    <property type="project" value="UniProtKB-KW"/>
</dbReference>
<dbReference type="EMBL" id="JAZGQO010000011">
    <property type="protein sequence ID" value="KAK6172491.1"/>
    <property type="molecule type" value="Genomic_DNA"/>
</dbReference>
<protein>
    <recommendedName>
        <fullName evidence="5">Glycosyltransferase 61 catalytic domain-containing protein</fullName>
    </recommendedName>
</protein>
<evidence type="ECO:0000256" key="4">
    <source>
        <dbReference type="SAM" id="Phobius"/>
    </source>
</evidence>
<dbReference type="PANTHER" id="PTHR20961">
    <property type="entry name" value="GLYCOSYLTRANSFERASE"/>
    <property type="match status" value="1"/>
</dbReference>
<keyword evidence="4" id="KW-1133">Transmembrane helix</keyword>
<gene>
    <name evidence="6" type="ORF">SNE40_016129</name>
</gene>
<evidence type="ECO:0000256" key="2">
    <source>
        <dbReference type="ARBA" id="ARBA00022679"/>
    </source>
</evidence>
<feature type="transmembrane region" description="Helical" evidence="4">
    <location>
        <begin position="12"/>
        <end position="32"/>
    </location>
</feature>
<keyword evidence="1" id="KW-0328">Glycosyltransferase</keyword>
<dbReference type="InterPro" id="IPR007657">
    <property type="entry name" value="Glycosyltransferase_61"/>
</dbReference>
<feature type="domain" description="Glycosyltransferase 61 catalytic" evidence="5">
    <location>
        <begin position="195"/>
        <end position="370"/>
    </location>
</feature>
<keyword evidence="4" id="KW-0812">Transmembrane</keyword>
<accession>A0AAN8JAC9</accession>
<name>A0AAN8JAC9_PATCE</name>
<proteinExistence type="predicted"/>
<dbReference type="Pfam" id="PF04577">
    <property type="entry name" value="Glyco_transf_61"/>
    <property type="match status" value="1"/>
</dbReference>